<dbReference type="GO" id="GO:0006508">
    <property type="term" value="P:proteolysis"/>
    <property type="evidence" value="ECO:0007669"/>
    <property type="project" value="UniProtKB-KW"/>
</dbReference>
<feature type="active site" evidence="8">
    <location>
        <position position="321"/>
    </location>
</feature>
<evidence type="ECO:0000256" key="3">
    <source>
        <dbReference type="ARBA" id="ARBA00022729"/>
    </source>
</evidence>
<dbReference type="InterPro" id="IPR032799">
    <property type="entry name" value="TAXi_C"/>
</dbReference>
<feature type="active site" evidence="8">
    <location>
        <position position="114"/>
    </location>
</feature>
<evidence type="ECO:0000313" key="13">
    <source>
        <dbReference type="Proteomes" id="UP000012960"/>
    </source>
</evidence>
<proteinExistence type="inferred from homology"/>
<evidence type="ECO:0000256" key="9">
    <source>
        <dbReference type="SAM" id="SignalP"/>
    </source>
</evidence>
<evidence type="ECO:0000256" key="1">
    <source>
        <dbReference type="ARBA" id="ARBA00007447"/>
    </source>
</evidence>
<dbReference type="FunCoup" id="A0A804J5J5">
    <property type="interactions" value="352"/>
</dbReference>
<dbReference type="InterPro" id="IPR033121">
    <property type="entry name" value="PEPTIDASE_A1"/>
</dbReference>
<evidence type="ECO:0000313" key="11">
    <source>
        <dbReference type="EMBL" id="CAG1838768.1"/>
    </source>
</evidence>
<keyword evidence="3 9" id="KW-0732">Signal</keyword>
<evidence type="ECO:0000256" key="2">
    <source>
        <dbReference type="ARBA" id="ARBA00022670"/>
    </source>
</evidence>
<dbReference type="FunFam" id="2.40.70.10:FF:000022">
    <property type="entry name" value="Aspartyl protease AED3"/>
    <property type="match status" value="1"/>
</dbReference>
<dbReference type="GO" id="GO:0043067">
    <property type="term" value="P:regulation of programmed cell death"/>
    <property type="evidence" value="ECO:0007669"/>
    <property type="project" value="EnsemblPlants"/>
</dbReference>
<evidence type="ECO:0000259" key="10">
    <source>
        <dbReference type="PROSITE" id="PS51767"/>
    </source>
</evidence>
<dbReference type="InParanoid" id="A0A804J5J5"/>
<dbReference type="Proteomes" id="UP000012960">
    <property type="component" value="Unplaced"/>
</dbReference>
<keyword evidence="4" id="KW-0064">Aspartyl protease</keyword>
<dbReference type="Gramene" id="Ma05_t17510.1">
    <property type="protein sequence ID" value="Ma05_p17510.1"/>
    <property type="gene ID" value="Ma05_g17510"/>
</dbReference>
<dbReference type="Pfam" id="PF14541">
    <property type="entry name" value="TAXi_C"/>
    <property type="match status" value="1"/>
</dbReference>
<comment type="similarity">
    <text evidence="1">Belongs to the peptidase A1 family.</text>
</comment>
<dbReference type="Gene3D" id="2.40.70.10">
    <property type="entry name" value="Acid Proteases"/>
    <property type="match status" value="2"/>
</dbReference>
<keyword evidence="7" id="KW-0325">Glycoprotein</keyword>
<dbReference type="InterPro" id="IPR021109">
    <property type="entry name" value="Peptidase_aspartic_dom_sf"/>
</dbReference>
<dbReference type="SUPFAM" id="SSF50630">
    <property type="entry name" value="Acid proteases"/>
    <property type="match status" value="1"/>
</dbReference>
<feature type="signal peptide" evidence="9">
    <location>
        <begin position="1"/>
        <end position="42"/>
    </location>
</feature>
<dbReference type="PANTHER" id="PTHR13683:SF839">
    <property type="entry name" value="ASPARTYL PROTEASE AED3-LIKE"/>
    <property type="match status" value="1"/>
</dbReference>
<feature type="domain" description="Peptidase A1" evidence="10">
    <location>
        <begin position="96"/>
        <end position="438"/>
    </location>
</feature>
<sequence>MRPPMKTHHLITIPPIPTPPGAMATPHSLFLLFILLFSTSNAADLRIFHAERHSPTPLDSVLSLARNDLTRLAFLSRKVTSVPVASGQQVLQSSSYVLRAKLGSPGQLLLLALDTSADAAWTSCSPCSTCPSSSALFLPANSSTYSPLPCYSSWCPQFKGQSCAADSAPSPCTYYQPYGGDAAFTATLSQDSLTLASDVIPNYLFGCVTAVNGSSANLPKQGLLGLGRGPMSLLAQTGPLYQGVFSYCLPSFKSYYFSGSLRLGPLGQPKNIRFTPLLKNPHRPSLYYVNLTAVLVGRFEVPVPPGSFAFDPETGAGTVVDSGTVITRFVTPVYAAIRDEFRRQVNASGGYTSLGAFDTCFSTDEVASVPAVTLRMEGLDLVLRVENTLIHSSATPLACLAMAAAPDNVNAVVNVIASLQQQNLRVVVDAANARVGFAREVCN</sequence>
<dbReference type="PROSITE" id="PS51767">
    <property type="entry name" value="PEPTIDASE_A1"/>
    <property type="match status" value="1"/>
</dbReference>
<reference evidence="12" key="2">
    <citation type="submission" date="2021-05" db="UniProtKB">
        <authorList>
            <consortium name="EnsemblPlants"/>
        </authorList>
    </citation>
    <scope>IDENTIFICATION</scope>
    <source>
        <strain evidence="12">subsp. malaccensis</strain>
    </source>
</reference>
<evidence type="ECO:0000313" key="12">
    <source>
        <dbReference type="EnsemblPlants" id="Ma05_p17510.1"/>
    </source>
</evidence>
<dbReference type="EMBL" id="HG996470">
    <property type="protein sequence ID" value="CAG1838768.1"/>
    <property type="molecule type" value="Genomic_DNA"/>
</dbReference>
<dbReference type="InterPro" id="IPR032861">
    <property type="entry name" value="TAXi_N"/>
</dbReference>
<keyword evidence="13" id="KW-1185">Reference proteome</keyword>
<dbReference type="PANTHER" id="PTHR13683">
    <property type="entry name" value="ASPARTYL PROTEASES"/>
    <property type="match status" value="1"/>
</dbReference>
<evidence type="ECO:0000256" key="5">
    <source>
        <dbReference type="ARBA" id="ARBA00022801"/>
    </source>
</evidence>
<protein>
    <submittedName>
        <fullName evidence="11">(wild Malaysian banana) hypothetical protein</fullName>
    </submittedName>
</protein>
<keyword evidence="6" id="KW-1015">Disulfide bond</keyword>
<dbReference type="EnsemblPlants" id="Ma05_t17510.1">
    <property type="protein sequence ID" value="Ma05_p17510.1"/>
    <property type="gene ID" value="Ma05_g17510"/>
</dbReference>
<feature type="chain" id="PRO_5033611626" evidence="9">
    <location>
        <begin position="43"/>
        <end position="443"/>
    </location>
</feature>
<gene>
    <name evidence="11" type="ORF">GSMUA_269450.1</name>
</gene>
<dbReference type="OrthoDB" id="2747330at2759"/>
<evidence type="ECO:0000256" key="6">
    <source>
        <dbReference type="ARBA" id="ARBA00023157"/>
    </source>
</evidence>
<dbReference type="AlphaFoldDB" id="A0A804J5J5"/>
<evidence type="ECO:0000256" key="8">
    <source>
        <dbReference type="PIRSR" id="PIRSR601461-1"/>
    </source>
</evidence>
<dbReference type="GO" id="GO:0004190">
    <property type="term" value="F:aspartic-type endopeptidase activity"/>
    <property type="evidence" value="ECO:0007669"/>
    <property type="project" value="UniProtKB-KW"/>
</dbReference>
<organism evidence="12 13">
    <name type="scientific">Musa acuminata subsp. malaccensis</name>
    <name type="common">Wild banana</name>
    <name type="synonym">Musa malaccensis</name>
    <dbReference type="NCBI Taxonomy" id="214687"/>
    <lineage>
        <taxon>Eukaryota</taxon>
        <taxon>Viridiplantae</taxon>
        <taxon>Streptophyta</taxon>
        <taxon>Embryophyta</taxon>
        <taxon>Tracheophyta</taxon>
        <taxon>Spermatophyta</taxon>
        <taxon>Magnoliopsida</taxon>
        <taxon>Liliopsida</taxon>
        <taxon>Zingiberales</taxon>
        <taxon>Musaceae</taxon>
        <taxon>Musa</taxon>
    </lineage>
</organism>
<dbReference type="InterPro" id="IPR001461">
    <property type="entry name" value="Aspartic_peptidase_A1"/>
</dbReference>
<keyword evidence="5" id="KW-0378">Hydrolase</keyword>
<evidence type="ECO:0000256" key="7">
    <source>
        <dbReference type="ARBA" id="ARBA00023180"/>
    </source>
</evidence>
<keyword evidence="2" id="KW-0645">Protease</keyword>
<dbReference type="OMA" id="LFQGQAC"/>
<reference evidence="11" key="1">
    <citation type="submission" date="2021-03" db="EMBL/GenBank/DDBJ databases">
        <authorList>
            <consortium name="Genoscope - CEA"/>
            <person name="William W."/>
        </authorList>
    </citation>
    <scope>NUCLEOTIDE SEQUENCE</scope>
    <source>
        <strain evidence="11">Doubled-haploid Pahang</strain>
    </source>
</reference>
<dbReference type="Pfam" id="PF14543">
    <property type="entry name" value="TAXi_N"/>
    <property type="match status" value="1"/>
</dbReference>
<accession>A0A804J5J5</accession>
<evidence type="ECO:0000256" key="4">
    <source>
        <dbReference type="ARBA" id="ARBA00022750"/>
    </source>
</evidence>
<name>A0A804J5J5_MUSAM</name>